<dbReference type="EMBL" id="BLLK01000057">
    <property type="protein sequence ID" value="GFH56931.1"/>
    <property type="molecule type" value="Genomic_DNA"/>
</dbReference>
<sequence>MFRVVGRDGSKKLRSVSISSNGDDDAPNAMNFNSEEQDGSCTGALFSSSPFPSMISSSSLLEDNLEAPLEPIVLPEMISSIGILDARENEAIGIGDESLEIEDQLQQEEQGEISTTPTNANPALFSCRTANDYQFELLINFLSANDDHISKYLFG</sequence>
<evidence type="ECO:0000313" key="3">
    <source>
        <dbReference type="Proteomes" id="UP001054902"/>
    </source>
</evidence>
<accession>A0AAD3D589</accession>
<comment type="caution">
    <text evidence="2">The sequence shown here is derived from an EMBL/GenBank/DDBJ whole genome shotgun (WGS) entry which is preliminary data.</text>
</comment>
<evidence type="ECO:0000313" key="2">
    <source>
        <dbReference type="EMBL" id="GFH56931.1"/>
    </source>
</evidence>
<feature type="compositionally biased region" description="Basic and acidic residues" evidence="1">
    <location>
        <begin position="1"/>
        <end position="11"/>
    </location>
</feature>
<gene>
    <name evidence="2" type="ORF">CTEN210_13407</name>
</gene>
<organism evidence="2 3">
    <name type="scientific">Chaetoceros tenuissimus</name>
    <dbReference type="NCBI Taxonomy" id="426638"/>
    <lineage>
        <taxon>Eukaryota</taxon>
        <taxon>Sar</taxon>
        <taxon>Stramenopiles</taxon>
        <taxon>Ochrophyta</taxon>
        <taxon>Bacillariophyta</taxon>
        <taxon>Coscinodiscophyceae</taxon>
        <taxon>Chaetocerotophycidae</taxon>
        <taxon>Chaetocerotales</taxon>
        <taxon>Chaetocerotaceae</taxon>
        <taxon>Chaetoceros</taxon>
    </lineage>
</organism>
<protein>
    <submittedName>
        <fullName evidence="2">Uncharacterized protein</fullName>
    </submittedName>
</protein>
<evidence type="ECO:0000256" key="1">
    <source>
        <dbReference type="SAM" id="MobiDB-lite"/>
    </source>
</evidence>
<dbReference type="AlphaFoldDB" id="A0AAD3D589"/>
<dbReference type="Proteomes" id="UP001054902">
    <property type="component" value="Unassembled WGS sequence"/>
</dbReference>
<keyword evidence="3" id="KW-1185">Reference proteome</keyword>
<feature type="region of interest" description="Disordered" evidence="1">
    <location>
        <begin position="1"/>
        <end position="43"/>
    </location>
</feature>
<reference evidence="2 3" key="1">
    <citation type="journal article" date="2021" name="Sci. Rep.">
        <title>The genome of the diatom Chaetoceros tenuissimus carries an ancient integrated fragment of an extant virus.</title>
        <authorList>
            <person name="Hongo Y."/>
            <person name="Kimura K."/>
            <person name="Takaki Y."/>
            <person name="Yoshida Y."/>
            <person name="Baba S."/>
            <person name="Kobayashi G."/>
            <person name="Nagasaki K."/>
            <person name="Hano T."/>
            <person name="Tomaru Y."/>
        </authorList>
    </citation>
    <scope>NUCLEOTIDE SEQUENCE [LARGE SCALE GENOMIC DNA]</scope>
    <source>
        <strain evidence="2 3">NIES-3715</strain>
    </source>
</reference>
<name>A0AAD3D589_9STRA</name>
<proteinExistence type="predicted"/>